<protein>
    <recommendedName>
        <fullName evidence="4">4-amino-4-deoxy-L-arabinose transferase</fullName>
    </recommendedName>
</protein>
<dbReference type="Proteomes" id="UP001596001">
    <property type="component" value="Unassembled WGS sequence"/>
</dbReference>
<comment type="caution">
    <text evidence="2">The sequence shown here is derived from an EMBL/GenBank/DDBJ whole genome shotgun (WGS) entry which is preliminary data.</text>
</comment>
<feature type="transmembrane region" description="Helical" evidence="1">
    <location>
        <begin position="104"/>
        <end position="126"/>
    </location>
</feature>
<keyword evidence="1" id="KW-1133">Transmembrane helix</keyword>
<proteinExistence type="predicted"/>
<organism evidence="2 3">
    <name type="scientific">Giesbergeria sinuosa</name>
    <dbReference type="NCBI Taxonomy" id="80883"/>
    <lineage>
        <taxon>Bacteria</taxon>
        <taxon>Pseudomonadati</taxon>
        <taxon>Pseudomonadota</taxon>
        <taxon>Betaproteobacteria</taxon>
        <taxon>Burkholderiales</taxon>
        <taxon>Comamonadaceae</taxon>
        <taxon>Giesbergeria</taxon>
    </lineage>
</organism>
<sequence length="571" mass="62320">MIPQTPAIVAQSAVRRLPRLALWLLCLAYILPGFLARDPWRGNDMAAFGFMRALALGQTDWWAPQLLGMAPETQGLLPYWLGAWAMQGAAAVGLWLPPELAARLPFVAMLVVSLAATWHGVYWLATSRGAQPVAFAFGGEAQPTDYAHAIADGALLALLACLGLAQPAHEVSSYLTQLCCTALVFYALAASPAPFWRSSLALAVGLIGLVLSGAPVLALLYSVGGTVLYWWEHQHALADTRPAGHKSMVVMLMGLGAGMLALQLDLLHWQAMLPPLSDAGSLGRLLLWFTWPAWPLALWTVWRWRKQIADRQPHRHLLLPLWFVLVGLGATLTTQPSDRALLLALPALAALAAFALPTLGRSVAALVDWFTLLFFSVSAIAIWVIWLSTQTGIPAKPAANVARLAPGFIPEFSPLALLVALTASAAWCALVAWRAGRHRAAIWKSLVLPAAGATLSWLLLLTLWLPMLDYARSDAPQTRAVMAVLEGPPACVYAYGLSRTQVAALQYHGQLSLHSLPRQRPQHTDCDWLVASHHTRLPVSWGDVWQEKARIARPTEKTDLLVVYQRRWAQR</sequence>
<feature type="transmembrane region" description="Helical" evidence="1">
    <location>
        <begin position="243"/>
        <end position="262"/>
    </location>
</feature>
<keyword evidence="3" id="KW-1185">Reference proteome</keyword>
<feature type="transmembrane region" description="Helical" evidence="1">
    <location>
        <begin position="316"/>
        <end position="334"/>
    </location>
</feature>
<dbReference type="EMBL" id="JBHSHJ010000004">
    <property type="protein sequence ID" value="MFC4788726.1"/>
    <property type="molecule type" value="Genomic_DNA"/>
</dbReference>
<evidence type="ECO:0000313" key="3">
    <source>
        <dbReference type="Proteomes" id="UP001596001"/>
    </source>
</evidence>
<evidence type="ECO:0000256" key="1">
    <source>
        <dbReference type="SAM" id="Phobius"/>
    </source>
</evidence>
<accession>A0ABV9QB39</accession>
<keyword evidence="1" id="KW-0812">Transmembrane</keyword>
<feature type="transmembrane region" description="Helical" evidence="1">
    <location>
        <begin position="282"/>
        <end position="304"/>
    </location>
</feature>
<keyword evidence="1" id="KW-0472">Membrane</keyword>
<reference evidence="3" key="1">
    <citation type="journal article" date="2019" name="Int. J. Syst. Evol. Microbiol.">
        <title>The Global Catalogue of Microorganisms (GCM) 10K type strain sequencing project: providing services to taxonomists for standard genome sequencing and annotation.</title>
        <authorList>
            <consortium name="The Broad Institute Genomics Platform"/>
            <consortium name="The Broad Institute Genome Sequencing Center for Infectious Disease"/>
            <person name="Wu L."/>
            <person name="Ma J."/>
        </authorList>
    </citation>
    <scope>NUCLEOTIDE SEQUENCE [LARGE SCALE GENOMIC DNA]</scope>
    <source>
        <strain evidence="3">CCUG 49452</strain>
    </source>
</reference>
<gene>
    <name evidence="2" type="ORF">ACFO6X_06975</name>
</gene>
<feature type="transmembrane region" description="Helical" evidence="1">
    <location>
        <begin position="445"/>
        <end position="467"/>
    </location>
</feature>
<name>A0ABV9QB39_9BURK</name>
<feature type="transmembrane region" description="Helical" evidence="1">
    <location>
        <begin position="412"/>
        <end position="433"/>
    </location>
</feature>
<feature type="transmembrane region" description="Helical" evidence="1">
    <location>
        <begin position="20"/>
        <end position="36"/>
    </location>
</feature>
<feature type="transmembrane region" description="Helical" evidence="1">
    <location>
        <begin position="174"/>
        <end position="196"/>
    </location>
</feature>
<feature type="transmembrane region" description="Helical" evidence="1">
    <location>
        <begin position="77"/>
        <end position="97"/>
    </location>
</feature>
<evidence type="ECO:0000313" key="2">
    <source>
        <dbReference type="EMBL" id="MFC4788726.1"/>
    </source>
</evidence>
<evidence type="ECO:0008006" key="4">
    <source>
        <dbReference type="Google" id="ProtNLM"/>
    </source>
</evidence>
<feature type="transmembrane region" description="Helical" evidence="1">
    <location>
        <begin position="366"/>
        <end position="386"/>
    </location>
</feature>
<feature type="transmembrane region" description="Helical" evidence="1">
    <location>
        <begin position="202"/>
        <end position="231"/>
    </location>
</feature>
<feature type="transmembrane region" description="Helical" evidence="1">
    <location>
        <begin position="340"/>
        <end position="359"/>
    </location>
</feature>
<feature type="transmembrane region" description="Helical" evidence="1">
    <location>
        <begin position="146"/>
        <end position="165"/>
    </location>
</feature>
<dbReference type="RefSeq" id="WP_382431771.1">
    <property type="nucleotide sequence ID" value="NZ_JBHSHJ010000004.1"/>
</dbReference>